<name>A0ACA9N0W4_9GLOM</name>
<evidence type="ECO:0000313" key="1">
    <source>
        <dbReference type="EMBL" id="CAG8621663.1"/>
    </source>
</evidence>
<feature type="non-terminal residue" evidence="1">
    <location>
        <position position="77"/>
    </location>
</feature>
<keyword evidence="2" id="KW-1185">Reference proteome</keyword>
<dbReference type="Proteomes" id="UP000789860">
    <property type="component" value="Unassembled WGS sequence"/>
</dbReference>
<reference evidence="1" key="1">
    <citation type="submission" date="2021-06" db="EMBL/GenBank/DDBJ databases">
        <authorList>
            <person name="Kallberg Y."/>
            <person name="Tangrot J."/>
            <person name="Rosling A."/>
        </authorList>
    </citation>
    <scope>NUCLEOTIDE SEQUENCE</scope>
    <source>
        <strain evidence="1">AU212A</strain>
    </source>
</reference>
<dbReference type="EMBL" id="CAJVPM010017790">
    <property type="protein sequence ID" value="CAG8621663.1"/>
    <property type="molecule type" value="Genomic_DNA"/>
</dbReference>
<comment type="caution">
    <text evidence="1">The sequence shown here is derived from an EMBL/GenBank/DDBJ whole genome shotgun (WGS) entry which is preliminary data.</text>
</comment>
<evidence type="ECO:0000313" key="2">
    <source>
        <dbReference type="Proteomes" id="UP000789860"/>
    </source>
</evidence>
<accession>A0ACA9N0W4</accession>
<sequence length="77" mass="9015">MSIKKGLKVFYNKLIVEKPEKDGIVKELCNLYNEERSKSKYSEQILDILDTFLAKKNQNPDNIINWCLNDKINPTVQ</sequence>
<proteinExistence type="predicted"/>
<protein>
    <submittedName>
        <fullName evidence="1">6574_t:CDS:1</fullName>
    </submittedName>
</protein>
<organism evidence="1 2">
    <name type="scientific">Scutellospora calospora</name>
    <dbReference type="NCBI Taxonomy" id="85575"/>
    <lineage>
        <taxon>Eukaryota</taxon>
        <taxon>Fungi</taxon>
        <taxon>Fungi incertae sedis</taxon>
        <taxon>Mucoromycota</taxon>
        <taxon>Glomeromycotina</taxon>
        <taxon>Glomeromycetes</taxon>
        <taxon>Diversisporales</taxon>
        <taxon>Gigasporaceae</taxon>
        <taxon>Scutellospora</taxon>
    </lineage>
</organism>
<gene>
    <name evidence="1" type="ORF">SCALOS_LOCUS7666</name>
</gene>